<dbReference type="GO" id="GO:0005847">
    <property type="term" value="C:mRNA cleavage and polyadenylation specificity factor complex"/>
    <property type="evidence" value="ECO:0007669"/>
    <property type="project" value="TreeGrafter"/>
</dbReference>
<dbReference type="PANTHER" id="PTHR15245">
    <property type="entry name" value="SYMPLEKIN-RELATED"/>
    <property type="match status" value="1"/>
</dbReference>
<evidence type="ECO:0000256" key="1">
    <source>
        <dbReference type="ARBA" id="ARBA00004123"/>
    </source>
</evidence>
<feature type="compositionally biased region" description="Low complexity" evidence="4">
    <location>
        <begin position="546"/>
        <end position="555"/>
    </location>
</feature>
<evidence type="ECO:0000259" key="5">
    <source>
        <dbReference type="Pfam" id="PF11935"/>
    </source>
</evidence>
<feature type="compositionally biased region" description="Basic and acidic residues" evidence="4">
    <location>
        <begin position="327"/>
        <end position="343"/>
    </location>
</feature>
<gene>
    <name evidence="6" type="ORF">SK128_006709</name>
</gene>
<sequence length="808" mass="89399">MCLYMLIPEILYSYDMQLMNLMLLHLVIGWSPMEYAIMLSEPDLVSGLQDLLDDPDPAVVKRTIRVFANVYRHALQLLAKGDLDEQIFTAAWPEVKKVAEKLMSMLSGAEHEGIIIHIVRFLEAALVAHLISDISRYPDLEAQSDPIIAKGIDAITDLLLTPYVGGSSFIVAMRAIITVACYKPDIRDEVVELIEKQISSPPPTLFDHNVRSLNKILQRNLFRLLRRASLPGLRSRLIDMMVTVGVSRRMLAQWAPPQEERKRPAQVLSNDDIISGRNTPPTKRQKNDPTSDEEGRLSPPSDPRESRIPKDPRLSKLSNLDIQEPISPRDPRIAQKGDIRELKASTSKSSTPQHSPPHDINASSNDRLTSQSNSPYTSGRSTPIKDTGESCSAPVTSYSQANFEFLKNLITSTKETKAAKPFLEKCTNKERALYERLDHPSVVELVLSCLESVPDSPPDNLLALLGYSVGDVDGIREHLTSILAPHITEDFINSLTPPHESNDVPSHNPTMPSRPSSASSASTNFSSRSSPPLSNHRESSPPSPPSSSRSTPTDPNQICVSDTDLRKFLDKGFINSGDVDMRKEPQRTSRDPRNSSVQNSPSCDSRGNLRRDSSVDDPRVSKNYPKVLETEQRIIRTSVMDPRITMNNANNQPNVMDTFNPGLPKPFADMRDPRISFPPPEPSFIMNNTPNFGNMGPDPRMNIQNGPFPQNYNNRFGVHCGMNPREPGLAGNMPRMNFGKGLMGSGPPNMNNGLGPMNGPSFVGGPGIFGLAPRPNMPMGNGPWPNMNIIPMPCNRPGIFSQVPPMHL</sequence>
<feature type="compositionally biased region" description="Basic and acidic residues" evidence="4">
    <location>
        <begin position="607"/>
        <end position="620"/>
    </location>
</feature>
<dbReference type="InterPro" id="IPR011989">
    <property type="entry name" value="ARM-like"/>
</dbReference>
<organism evidence="6 7">
    <name type="scientific">Halocaridina rubra</name>
    <name type="common">Hawaiian red shrimp</name>
    <dbReference type="NCBI Taxonomy" id="373956"/>
    <lineage>
        <taxon>Eukaryota</taxon>
        <taxon>Metazoa</taxon>
        <taxon>Ecdysozoa</taxon>
        <taxon>Arthropoda</taxon>
        <taxon>Crustacea</taxon>
        <taxon>Multicrustacea</taxon>
        <taxon>Malacostraca</taxon>
        <taxon>Eumalacostraca</taxon>
        <taxon>Eucarida</taxon>
        <taxon>Decapoda</taxon>
        <taxon>Pleocyemata</taxon>
        <taxon>Caridea</taxon>
        <taxon>Atyoidea</taxon>
        <taxon>Atyidae</taxon>
        <taxon>Halocaridina</taxon>
    </lineage>
</organism>
<feature type="compositionally biased region" description="Polar residues" evidence="4">
    <location>
        <begin position="361"/>
        <end position="381"/>
    </location>
</feature>
<feature type="compositionally biased region" description="Basic and acidic residues" evidence="4">
    <location>
        <begin position="579"/>
        <end position="593"/>
    </location>
</feature>
<dbReference type="GO" id="GO:0006397">
    <property type="term" value="P:mRNA processing"/>
    <property type="evidence" value="ECO:0007669"/>
    <property type="project" value="UniProtKB-KW"/>
</dbReference>
<comment type="subcellular location">
    <subcellularLocation>
        <location evidence="1">Nucleus</location>
    </subcellularLocation>
</comment>
<dbReference type="Proteomes" id="UP001381693">
    <property type="component" value="Unassembled WGS sequence"/>
</dbReference>
<proteinExistence type="predicted"/>
<reference evidence="6 7" key="1">
    <citation type="submission" date="2023-11" db="EMBL/GenBank/DDBJ databases">
        <title>Halocaridina rubra genome assembly.</title>
        <authorList>
            <person name="Smith C."/>
        </authorList>
    </citation>
    <scope>NUCLEOTIDE SEQUENCE [LARGE SCALE GENOMIC DNA]</scope>
    <source>
        <strain evidence="6">EP-1</strain>
        <tissue evidence="6">Whole</tissue>
    </source>
</reference>
<dbReference type="InterPro" id="IPR016024">
    <property type="entry name" value="ARM-type_fold"/>
</dbReference>
<accession>A0AAN8WPW6</accession>
<evidence type="ECO:0000313" key="6">
    <source>
        <dbReference type="EMBL" id="KAK7070126.1"/>
    </source>
</evidence>
<dbReference type="EMBL" id="JAXCGZ010015530">
    <property type="protein sequence ID" value="KAK7070126.1"/>
    <property type="molecule type" value="Genomic_DNA"/>
</dbReference>
<feature type="compositionally biased region" description="Low complexity" evidence="4">
    <location>
        <begin position="509"/>
        <end position="534"/>
    </location>
</feature>
<evidence type="ECO:0000256" key="3">
    <source>
        <dbReference type="ARBA" id="ARBA00023242"/>
    </source>
</evidence>
<keyword evidence="7" id="KW-1185">Reference proteome</keyword>
<feature type="region of interest" description="Disordered" evidence="4">
    <location>
        <begin position="255"/>
        <end position="392"/>
    </location>
</feature>
<dbReference type="InterPro" id="IPR032460">
    <property type="entry name" value="Symplekin/Pta1_N"/>
</dbReference>
<dbReference type="PANTHER" id="PTHR15245:SF20">
    <property type="entry name" value="SYMPLEKIN"/>
    <property type="match status" value="1"/>
</dbReference>
<feature type="region of interest" description="Disordered" evidence="4">
    <location>
        <begin position="493"/>
        <end position="625"/>
    </location>
</feature>
<evidence type="ECO:0000256" key="4">
    <source>
        <dbReference type="SAM" id="MobiDB-lite"/>
    </source>
</evidence>
<feature type="compositionally biased region" description="Polar residues" evidence="4">
    <location>
        <begin position="344"/>
        <end position="353"/>
    </location>
</feature>
<keyword evidence="3" id="KW-0539">Nucleus</keyword>
<dbReference type="SUPFAM" id="SSF48371">
    <property type="entry name" value="ARM repeat"/>
    <property type="match status" value="1"/>
</dbReference>
<dbReference type="Pfam" id="PF11935">
    <property type="entry name" value="SYMPK_PTA1_N"/>
    <property type="match status" value="1"/>
</dbReference>
<evidence type="ECO:0000313" key="7">
    <source>
        <dbReference type="Proteomes" id="UP001381693"/>
    </source>
</evidence>
<dbReference type="Gene3D" id="1.25.10.10">
    <property type="entry name" value="Leucine-rich Repeat Variant"/>
    <property type="match status" value="1"/>
</dbReference>
<comment type="caution">
    <text evidence="6">The sequence shown here is derived from an EMBL/GenBank/DDBJ whole genome shotgun (WGS) entry which is preliminary data.</text>
</comment>
<dbReference type="AlphaFoldDB" id="A0AAN8WPW6"/>
<dbReference type="InterPro" id="IPR021850">
    <property type="entry name" value="Symplekin/Pta1"/>
</dbReference>
<name>A0AAN8WPW6_HALRR</name>
<protein>
    <recommendedName>
        <fullName evidence="5">Symplekin/Pta1 N-terminal domain-containing protein</fullName>
    </recommendedName>
</protein>
<feature type="compositionally biased region" description="Basic and acidic residues" evidence="4">
    <location>
        <begin position="285"/>
        <end position="314"/>
    </location>
</feature>
<keyword evidence="2" id="KW-0507">mRNA processing</keyword>
<feature type="domain" description="Symplekin/Pta1 N-terminal" evidence="5">
    <location>
        <begin position="56"/>
        <end position="251"/>
    </location>
</feature>
<evidence type="ECO:0000256" key="2">
    <source>
        <dbReference type="ARBA" id="ARBA00022664"/>
    </source>
</evidence>
<feature type="compositionally biased region" description="Polar residues" evidence="4">
    <location>
        <begin position="594"/>
        <end position="605"/>
    </location>
</feature>